<dbReference type="Proteomes" id="UP000648187">
    <property type="component" value="Unassembled WGS sequence"/>
</dbReference>
<feature type="disulfide bond" evidence="2">
    <location>
        <begin position="150"/>
        <end position="162"/>
    </location>
</feature>
<dbReference type="PROSITE" id="PS50068">
    <property type="entry name" value="LDLRA_2"/>
    <property type="match status" value="4"/>
</dbReference>
<reference evidence="6" key="1">
    <citation type="submission" date="2020-08" db="EMBL/GenBank/DDBJ databases">
        <title>Spodoptera exigua strain:BAW_Kor-Di-RS1 Genome sequencing and assembly.</title>
        <authorList>
            <person name="Kim J."/>
            <person name="Nam H.Y."/>
            <person name="Kwon M."/>
            <person name="Choi J.H."/>
            <person name="Cho S.R."/>
            <person name="Kim G.-H."/>
        </authorList>
    </citation>
    <scope>NUCLEOTIDE SEQUENCE</scope>
    <source>
        <strain evidence="6">BAW_Kor-Di-RS1</strain>
        <tissue evidence="6">Whole-body</tissue>
    </source>
</reference>
<dbReference type="PANTHER" id="PTHR24252:SF7">
    <property type="entry name" value="HYALIN"/>
    <property type="match status" value="1"/>
</dbReference>
<evidence type="ECO:0000256" key="3">
    <source>
        <dbReference type="PROSITE-ProRule" id="PRU00302"/>
    </source>
</evidence>
<feature type="domain" description="Sushi" evidence="5">
    <location>
        <begin position="588"/>
        <end position="652"/>
    </location>
</feature>
<dbReference type="InterPro" id="IPR035976">
    <property type="entry name" value="Sushi/SCR/CCP_sf"/>
</dbReference>
<evidence type="ECO:0000256" key="1">
    <source>
        <dbReference type="ARBA" id="ARBA00023157"/>
    </source>
</evidence>
<keyword evidence="1 2" id="KW-1015">Disulfide bond</keyword>
<dbReference type="Gene3D" id="2.10.70.10">
    <property type="entry name" value="Complement Module, domain 1"/>
    <property type="match status" value="2"/>
</dbReference>
<dbReference type="SUPFAM" id="SSF57424">
    <property type="entry name" value="LDL receptor-like module"/>
    <property type="match status" value="4"/>
</dbReference>
<dbReference type="SMART" id="SM00192">
    <property type="entry name" value="LDLa"/>
    <property type="match status" value="4"/>
</dbReference>
<dbReference type="SUPFAM" id="SSF57535">
    <property type="entry name" value="Complement control module/SCR domain"/>
    <property type="match status" value="2"/>
</dbReference>
<evidence type="ECO:0000259" key="5">
    <source>
        <dbReference type="PROSITE" id="PS50923"/>
    </source>
</evidence>
<dbReference type="PROSITE" id="PS50240">
    <property type="entry name" value="TRYPSIN_DOM"/>
    <property type="match status" value="1"/>
</dbReference>
<gene>
    <name evidence="6" type="ORF">HW555_005102</name>
</gene>
<dbReference type="Gene3D" id="4.10.400.10">
    <property type="entry name" value="Low-density Lipoprotein Receptor"/>
    <property type="match status" value="4"/>
</dbReference>
<accession>A0A835GKH7</accession>
<dbReference type="InterPro" id="IPR000436">
    <property type="entry name" value="Sushi_SCR_CCP_dom"/>
</dbReference>
<dbReference type="Pfam" id="PF00089">
    <property type="entry name" value="Trypsin"/>
    <property type="match status" value="2"/>
</dbReference>
<name>A0A835GKH7_SPOEX</name>
<feature type="domain" description="Sushi" evidence="5">
    <location>
        <begin position="197"/>
        <end position="261"/>
    </location>
</feature>
<dbReference type="SUPFAM" id="SSF50494">
    <property type="entry name" value="Trypsin-like serine proteases"/>
    <property type="match status" value="2"/>
</dbReference>
<keyword evidence="7" id="KW-1185">Reference proteome</keyword>
<dbReference type="GO" id="GO:0004252">
    <property type="term" value="F:serine-type endopeptidase activity"/>
    <property type="evidence" value="ECO:0007669"/>
    <property type="project" value="InterPro"/>
</dbReference>
<dbReference type="PANTHER" id="PTHR24252">
    <property type="entry name" value="ACROSIN-RELATED"/>
    <property type="match status" value="1"/>
</dbReference>
<feature type="disulfide bond" evidence="2">
    <location>
        <begin position="54"/>
        <end position="72"/>
    </location>
</feature>
<feature type="domain" description="Peptidase S1" evidence="4">
    <location>
        <begin position="345"/>
        <end position="649"/>
    </location>
</feature>
<dbReference type="Pfam" id="PF00057">
    <property type="entry name" value="Ldl_recept_a"/>
    <property type="match status" value="3"/>
</dbReference>
<dbReference type="SMART" id="SM00032">
    <property type="entry name" value="CCP"/>
    <property type="match status" value="2"/>
</dbReference>
<dbReference type="InterPro" id="IPR002172">
    <property type="entry name" value="LDrepeatLR_classA_rpt"/>
</dbReference>
<dbReference type="CDD" id="cd00033">
    <property type="entry name" value="CCP"/>
    <property type="match status" value="2"/>
</dbReference>
<evidence type="ECO:0000313" key="7">
    <source>
        <dbReference type="Proteomes" id="UP000648187"/>
    </source>
</evidence>
<dbReference type="CDD" id="cd00190">
    <property type="entry name" value="Tryp_SPc"/>
    <property type="match status" value="1"/>
</dbReference>
<dbReference type="InterPro" id="IPR043504">
    <property type="entry name" value="Peptidase_S1_PA_chymotrypsin"/>
</dbReference>
<organism evidence="6 7">
    <name type="scientific">Spodoptera exigua</name>
    <name type="common">Beet armyworm</name>
    <name type="synonym">Noctua fulgens</name>
    <dbReference type="NCBI Taxonomy" id="7107"/>
    <lineage>
        <taxon>Eukaryota</taxon>
        <taxon>Metazoa</taxon>
        <taxon>Ecdysozoa</taxon>
        <taxon>Arthropoda</taxon>
        <taxon>Hexapoda</taxon>
        <taxon>Insecta</taxon>
        <taxon>Pterygota</taxon>
        <taxon>Neoptera</taxon>
        <taxon>Endopterygota</taxon>
        <taxon>Lepidoptera</taxon>
        <taxon>Glossata</taxon>
        <taxon>Ditrysia</taxon>
        <taxon>Noctuoidea</taxon>
        <taxon>Noctuidae</taxon>
        <taxon>Amphipyrinae</taxon>
        <taxon>Spodoptera</taxon>
    </lineage>
</organism>
<dbReference type="EMBL" id="JACKWZ010000063">
    <property type="protein sequence ID" value="KAF9417957.1"/>
    <property type="molecule type" value="Genomic_DNA"/>
</dbReference>
<dbReference type="GO" id="GO:0006508">
    <property type="term" value="P:proteolysis"/>
    <property type="evidence" value="ECO:0007669"/>
    <property type="project" value="InterPro"/>
</dbReference>
<feature type="disulfide bond" evidence="2">
    <location>
        <begin position="157"/>
        <end position="175"/>
    </location>
</feature>
<dbReference type="CDD" id="cd00112">
    <property type="entry name" value="LDLa"/>
    <property type="match status" value="4"/>
</dbReference>
<evidence type="ECO:0000313" key="6">
    <source>
        <dbReference type="EMBL" id="KAF9417957.1"/>
    </source>
</evidence>
<dbReference type="Pfam" id="PF00084">
    <property type="entry name" value="Sushi"/>
    <property type="match status" value="2"/>
</dbReference>
<comment type="caution">
    <text evidence="6">The sequence shown here is derived from an EMBL/GenBank/DDBJ whole genome shotgun (WGS) entry which is preliminary data.</text>
</comment>
<feature type="disulfide bond" evidence="2">
    <location>
        <begin position="116"/>
        <end position="134"/>
    </location>
</feature>
<protein>
    <submittedName>
        <fullName evidence="6">Uncharacterized protein</fullName>
    </submittedName>
</protein>
<dbReference type="InterPro" id="IPR001254">
    <property type="entry name" value="Trypsin_dom"/>
</dbReference>
<comment type="caution">
    <text evidence="3">Lacks conserved residue(s) required for the propagation of feature annotation.</text>
</comment>
<dbReference type="PROSITE" id="PS50923">
    <property type="entry name" value="SUSHI"/>
    <property type="match status" value="2"/>
</dbReference>
<dbReference type="InterPro" id="IPR036055">
    <property type="entry name" value="LDL_receptor-like_sf"/>
</dbReference>
<dbReference type="PROSITE" id="PS01209">
    <property type="entry name" value="LDLRA_1"/>
    <property type="match status" value="2"/>
</dbReference>
<evidence type="ECO:0000259" key="4">
    <source>
        <dbReference type="PROSITE" id="PS50240"/>
    </source>
</evidence>
<sequence>MCFSTTSVQEESVSNGVCLPSTKQCNGKVDCPDGSDETFPLCRNNTCDIDKFRCTYGACIDLQLRCDEKQDCADNSDELVPLCRNDFKDFHICEERILEERQFSRAVDCRSLRQTCDDGQVLKEPTRCDGHVDCADGSDETVARCAEAECVPPLFRCAYGGCAHPRAACDGVQDCADGSDEMQDLCDRILPATTPRPICILPAYPENGRYILGGNATGVPGQMLPTVVLKYSCDPQYIIVGSSTLFCYRGQWSQDIPECLRYCNLPKHHSIEYKCSSSDDETLVPTEDCQEQIPDGTTVYPRCRQPVYYSPVDLLPMRCENGTWDHTVTCVPDCGRLGDPADPLLLGSGREARRNELPWHVAIYKGAKHEQWCSGTIIRNNIVLSAAHCFWSRGELLSPANYVVAAGKLYRTWDHPNDTNVQISDIRAIRVPDRFQGAATNFQDDIALLTLVTNLVYTRQVRPVCIDFDYEFDSRQLKVFSVGKVAGWGVTEQGRFSEVLRVADMPYVSVADCLTDIAEKYKAYITGDKFCAGYKNGIALCLRDSGVGITFPARDRGSFRYYLRGVASTAFHATNYCIINNAYSKTLKSCTLPPTPDNGNYEVTGFPSARPGDILQYAVLNITCSPGYDIVGNQTIICVQGEWFGEIPECTNCGVMVEGATVPPWHVTIRSPQCNKGKEFCAGTIIKRNKVISAGHCFWDERSAKLRDINYYIVTKSNQNKTEDPEGNLVAVSFPSSEGSQRRYGLQTLPYISVEKCLDSIQSSYPSFRSYLTYDKFCAGRPNGSRDSNNFVPLKLLSPIHQPKRI</sequence>
<feature type="disulfide bond" evidence="2">
    <location>
        <begin position="47"/>
        <end position="59"/>
    </location>
</feature>
<dbReference type="SMART" id="SM00020">
    <property type="entry name" value="Tryp_SPc"/>
    <property type="match status" value="1"/>
</dbReference>
<keyword evidence="3" id="KW-0768">Sushi</keyword>
<proteinExistence type="predicted"/>
<dbReference type="InterPro" id="IPR023415">
    <property type="entry name" value="LDLR_class-A_CS"/>
</dbReference>
<dbReference type="AlphaFoldDB" id="A0A835GKH7"/>
<dbReference type="PRINTS" id="PR00261">
    <property type="entry name" value="LDLRECEPTOR"/>
</dbReference>
<dbReference type="InterPro" id="IPR009003">
    <property type="entry name" value="Peptidase_S1_PA"/>
</dbReference>
<dbReference type="Gene3D" id="2.40.10.10">
    <property type="entry name" value="Trypsin-like serine proteases"/>
    <property type="match status" value="3"/>
</dbReference>
<dbReference type="InterPro" id="IPR018114">
    <property type="entry name" value="TRYPSIN_HIS"/>
</dbReference>
<dbReference type="PROSITE" id="PS00134">
    <property type="entry name" value="TRYPSIN_HIS"/>
    <property type="match status" value="1"/>
</dbReference>
<evidence type="ECO:0000256" key="2">
    <source>
        <dbReference type="PROSITE-ProRule" id="PRU00124"/>
    </source>
</evidence>